<feature type="region of interest" description="Disordered" evidence="1">
    <location>
        <begin position="14"/>
        <end position="56"/>
    </location>
</feature>
<feature type="compositionally biased region" description="Basic residues" evidence="1">
    <location>
        <begin position="36"/>
        <end position="45"/>
    </location>
</feature>
<protein>
    <submittedName>
        <fullName evidence="2">Phage T7 exclusion protein</fullName>
    </submittedName>
</protein>
<feature type="non-terminal residue" evidence="2">
    <location>
        <position position="56"/>
    </location>
</feature>
<sequence length="56" mass="6180">VARQRNSARLAELLRRRRHGRSDHRPGAGPPDLHRSVGRLGHRRGVVAGTGRRGAL</sequence>
<organism evidence="2">
    <name type="scientific">uncultured Acetobacteraceae bacterium</name>
    <dbReference type="NCBI Taxonomy" id="169975"/>
    <lineage>
        <taxon>Bacteria</taxon>
        <taxon>Pseudomonadati</taxon>
        <taxon>Pseudomonadota</taxon>
        <taxon>Alphaproteobacteria</taxon>
        <taxon>Acetobacterales</taxon>
        <taxon>Acetobacteraceae</taxon>
        <taxon>environmental samples</taxon>
    </lineage>
</organism>
<feature type="non-terminal residue" evidence="2">
    <location>
        <position position="1"/>
    </location>
</feature>
<gene>
    <name evidence="2" type="ORF">AVDCRST_MAG08-4046</name>
</gene>
<evidence type="ECO:0000256" key="1">
    <source>
        <dbReference type="SAM" id="MobiDB-lite"/>
    </source>
</evidence>
<evidence type="ECO:0000313" key="2">
    <source>
        <dbReference type="EMBL" id="CAA9284028.1"/>
    </source>
</evidence>
<feature type="compositionally biased region" description="Low complexity" evidence="1">
    <location>
        <begin position="46"/>
        <end position="56"/>
    </location>
</feature>
<accession>A0A6J4JPI7</accession>
<name>A0A6J4JPI7_9PROT</name>
<proteinExistence type="predicted"/>
<reference evidence="2" key="1">
    <citation type="submission" date="2020-02" db="EMBL/GenBank/DDBJ databases">
        <authorList>
            <person name="Meier V. D."/>
        </authorList>
    </citation>
    <scope>NUCLEOTIDE SEQUENCE</scope>
    <source>
        <strain evidence="2">AVDCRST_MAG08</strain>
    </source>
</reference>
<dbReference type="AlphaFoldDB" id="A0A6J4JPI7"/>
<dbReference type="EMBL" id="CADCTG010000314">
    <property type="protein sequence ID" value="CAA9284028.1"/>
    <property type="molecule type" value="Genomic_DNA"/>
</dbReference>